<dbReference type="EMBL" id="FNSN01000003">
    <property type="protein sequence ID" value="SEC30484.1"/>
    <property type="molecule type" value="Genomic_DNA"/>
</dbReference>
<dbReference type="RefSeq" id="WP_066217461.1">
    <property type="nucleotide sequence ID" value="NZ_FNSN01000003.1"/>
</dbReference>
<gene>
    <name evidence="3" type="ORF">SAMN04489745_2545</name>
</gene>
<evidence type="ECO:0000313" key="3">
    <source>
        <dbReference type="EMBL" id="SEC30484.1"/>
    </source>
</evidence>
<dbReference type="InterPro" id="IPR051448">
    <property type="entry name" value="CdaR-like_regulators"/>
</dbReference>
<evidence type="ECO:0000313" key="4">
    <source>
        <dbReference type="Proteomes" id="UP000182652"/>
    </source>
</evidence>
<reference evidence="3 4" key="1">
    <citation type="submission" date="2016-10" db="EMBL/GenBank/DDBJ databases">
        <authorList>
            <person name="de Groot N.N."/>
        </authorList>
    </citation>
    <scope>NUCLEOTIDE SEQUENCE [LARGE SCALE GENOMIC DNA]</scope>
    <source>
        <strain evidence="3 4">DSM 10495</strain>
    </source>
</reference>
<accession>A0A1H4RFE9</accession>
<dbReference type="Pfam" id="PF13556">
    <property type="entry name" value="HTH_30"/>
    <property type="match status" value="1"/>
</dbReference>
<sequence length="491" mass="51563">MISLAHLQTSLGARLTTLDGKPPAARTVSGVHISELDDPTPYLEGGELLLTTGIPFRGPAPRTHEYVARLGGHGVYALGLGLGAGLDEVPVALVEACRGQGVELLIVPDGVPFMDVSRAYWDLVARLGQSDLVASLGTQTALARAAARPDALASVVRALAQALGGWAAYLPVEDASPTVWPDSTRPLLPQLRQETARLNLRGLRSAATFQVHGADVVAHPVLVGQRIAGVLAIGAGRTLTRADRQVIQTVCVLLSLKAQQDEEADRRTGLLHAAVARLIIGGHLEAARLLAGDIGVGLPTGRIRLLLVSGLPEGASDRELSAVLGTLDGGPVIEAGALRLRCSEGEVEICLVDDEAARLPAGRAPGEGPGVVVRAVLSAPLTPAQVPGRLEALRDLLAQATPGALTRPPVSPLDPRASGWVETLRAQERGDLLATVQCYLRNRGQWEPAARELGIHRNSLRHRIGIAQRLLGAELDDPDVAANLWLALRAS</sequence>
<dbReference type="InterPro" id="IPR012914">
    <property type="entry name" value="PucR_dom"/>
</dbReference>
<evidence type="ECO:0000259" key="1">
    <source>
        <dbReference type="Pfam" id="PF07905"/>
    </source>
</evidence>
<proteinExistence type="predicted"/>
<feature type="domain" description="PucR C-terminal helix-turn-helix" evidence="2">
    <location>
        <begin position="432"/>
        <end position="490"/>
    </location>
</feature>
<dbReference type="PANTHER" id="PTHR33744">
    <property type="entry name" value="CARBOHYDRATE DIACID REGULATOR"/>
    <property type="match status" value="1"/>
</dbReference>
<dbReference type="InterPro" id="IPR042070">
    <property type="entry name" value="PucR_C-HTH_sf"/>
</dbReference>
<protein>
    <submittedName>
        <fullName evidence="3">Purine catabolism regulatory protein</fullName>
    </submittedName>
</protein>
<dbReference type="Pfam" id="PF07905">
    <property type="entry name" value="PucR"/>
    <property type="match status" value="1"/>
</dbReference>
<dbReference type="PANTHER" id="PTHR33744:SF1">
    <property type="entry name" value="DNA-BINDING TRANSCRIPTIONAL ACTIVATOR ADER"/>
    <property type="match status" value="1"/>
</dbReference>
<dbReference type="Gene3D" id="1.10.10.2840">
    <property type="entry name" value="PucR C-terminal helix-turn-helix domain"/>
    <property type="match status" value="1"/>
</dbReference>
<dbReference type="STRING" id="156980.SAMN04489745_2545"/>
<organism evidence="3 4">
    <name type="scientific">Arthrobacter woluwensis</name>
    <dbReference type="NCBI Taxonomy" id="156980"/>
    <lineage>
        <taxon>Bacteria</taxon>
        <taxon>Bacillati</taxon>
        <taxon>Actinomycetota</taxon>
        <taxon>Actinomycetes</taxon>
        <taxon>Micrococcales</taxon>
        <taxon>Micrococcaceae</taxon>
        <taxon>Arthrobacter</taxon>
    </lineage>
</organism>
<name>A0A1H4RFE9_9MICC</name>
<feature type="domain" description="Purine catabolism PurC-like" evidence="1">
    <location>
        <begin position="15"/>
        <end position="121"/>
    </location>
</feature>
<dbReference type="InterPro" id="IPR025736">
    <property type="entry name" value="PucR_C-HTH_dom"/>
</dbReference>
<dbReference type="AlphaFoldDB" id="A0A1H4RFE9"/>
<dbReference type="Proteomes" id="UP000182652">
    <property type="component" value="Unassembled WGS sequence"/>
</dbReference>
<evidence type="ECO:0000259" key="2">
    <source>
        <dbReference type="Pfam" id="PF13556"/>
    </source>
</evidence>
<keyword evidence="4" id="KW-1185">Reference proteome</keyword>